<keyword evidence="8" id="KW-0863">Zinc-finger</keyword>
<dbReference type="EC" id="2.3.2.27" evidence="3"/>
<evidence type="ECO:0000256" key="15">
    <source>
        <dbReference type="ARBA" id="ARBA00083573"/>
    </source>
</evidence>
<evidence type="ECO:0000256" key="14">
    <source>
        <dbReference type="ARBA" id="ARBA00078314"/>
    </source>
</evidence>
<name>A0A067QVV1_ZOONE</name>
<evidence type="ECO:0000256" key="1">
    <source>
        <dbReference type="ARBA" id="ARBA00000900"/>
    </source>
</evidence>
<dbReference type="Gene3D" id="3.30.40.10">
    <property type="entry name" value="Zinc/RING finger domain, C3HC4 (zinc finger)"/>
    <property type="match status" value="1"/>
</dbReference>
<evidence type="ECO:0000256" key="7">
    <source>
        <dbReference type="ARBA" id="ARBA00022723"/>
    </source>
</evidence>
<comment type="catalytic activity">
    <reaction evidence="1">
        <text>S-ubiquitinyl-[E2 ubiquitin-conjugating enzyme]-L-cysteine + [acceptor protein]-L-lysine = [E2 ubiquitin-conjugating enzyme]-L-cysteine + N(6)-ubiquitinyl-[acceptor protein]-L-lysine.</text>
        <dbReference type="EC" id="2.3.2.27"/>
    </reaction>
</comment>
<dbReference type="OrthoDB" id="10262564at2759"/>
<evidence type="ECO:0000256" key="3">
    <source>
        <dbReference type="ARBA" id="ARBA00012483"/>
    </source>
</evidence>
<dbReference type="PROSITE" id="PS51157">
    <property type="entry name" value="ZF_UBR"/>
    <property type="match status" value="1"/>
</dbReference>
<dbReference type="InterPro" id="IPR040204">
    <property type="entry name" value="UBR7"/>
</dbReference>
<dbReference type="CDD" id="cd15542">
    <property type="entry name" value="PHD_UBR7"/>
    <property type="match status" value="1"/>
</dbReference>
<dbReference type="SMART" id="SM00396">
    <property type="entry name" value="ZnF_UBR1"/>
    <property type="match status" value="1"/>
</dbReference>
<dbReference type="CDD" id="cd19677">
    <property type="entry name" value="UBR-box_UBR7"/>
    <property type="match status" value="1"/>
</dbReference>
<feature type="zinc finger region" description="UBR-type" evidence="16">
    <location>
        <begin position="51"/>
        <end position="126"/>
    </location>
</feature>
<comment type="pathway">
    <text evidence="2">Protein modification; protein ubiquitination.</text>
</comment>
<dbReference type="InterPro" id="IPR013083">
    <property type="entry name" value="Znf_RING/FYVE/PHD"/>
</dbReference>
<feature type="domain" description="UBR-type" evidence="17">
    <location>
        <begin position="51"/>
        <end position="126"/>
    </location>
</feature>
<evidence type="ECO:0000256" key="11">
    <source>
        <dbReference type="ARBA" id="ARBA00022843"/>
    </source>
</evidence>
<dbReference type="Proteomes" id="UP000027135">
    <property type="component" value="Unassembled WGS sequence"/>
</dbReference>
<evidence type="ECO:0000256" key="2">
    <source>
        <dbReference type="ARBA" id="ARBA00004906"/>
    </source>
</evidence>
<gene>
    <name evidence="18" type="ORF">L798_10404</name>
</gene>
<dbReference type="OMA" id="GAMVYNH"/>
<dbReference type="PANTHER" id="PTHR13513">
    <property type="entry name" value="E3 UBIQUITIN-PROTEIN LIGASE UBR7"/>
    <property type="match status" value="1"/>
</dbReference>
<keyword evidence="7" id="KW-0479">Metal-binding</keyword>
<dbReference type="InterPro" id="IPR011011">
    <property type="entry name" value="Znf_FYVE_PHD"/>
</dbReference>
<evidence type="ECO:0000256" key="6">
    <source>
        <dbReference type="ARBA" id="ARBA00022679"/>
    </source>
</evidence>
<evidence type="ECO:0000256" key="12">
    <source>
        <dbReference type="ARBA" id="ARBA00055627"/>
    </source>
</evidence>
<keyword evidence="9" id="KW-0833">Ubl conjugation pathway</keyword>
<reference evidence="18 19" key="1">
    <citation type="journal article" date="2014" name="Nat. Commun.">
        <title>Molecular traces of alternative social organization in a termite genome.</title>
        <authorList>
            <person name="Terrapon N."/>
            <person name="Li C."/>
            <person name="Robertson H.M."/>
            <person name="Ji L."/>
            <person name="Meng X."/>
            <person name="Booth W."/>
            <person name="Chen Z."/>
            <person name="Childers C.P."/>
            <person name="Glastad K.M."/>
            <person name="Gokhale K."/>
            <person name="Gowin J."/>
            <person name="Gronenberg W."/>
            <person name="Hermansen R.A."/>
            <person name="Hu H."/>
            <person name="Hunt B.G."/>
            <person name="Huylmans A.K."/>
            <person name="Khalil S.M."/>
            <person name="Mitchell R.D."/>
            <person name="Munoz-Torres M.C."/>
            <person name="Mustard J.A."/>
            <person name="Pan H."/>
            <person name="Reese J.T."/>
            <person name="Scharf M.E."/>
            <person name="Sun F."/>
            <person name="Vogel H."/>
            <person name="Xiao J."/>
            <person name="Yang W."/>
            <person name="Yang Z."/>
            <person name="Yang Z."/>
            <person name="Zhou J."/>
            <person name="Zhu J."/>
            <person name="Brent C.S."/>
            <person name="Elsik C.G."/>
            <person name="Goodisman M.A."/>
            <person name="Liberles D.A."/>
            <person name="Roe R.M."/>
            <person name="Vargo E.L."/>
            <person name="Vilcinskas A."/>
            <person name="Wang J."/>
            <person name="Bornberg-Bauer E."/>
            <person name="Korb J."/>
            <person name="Zhang G."/>
            <person name="Liebig J."/>
        </authorList>
    </citation>
    <scope>NUCLEOTIDE SEQUENCE [LARGE SCALE GENOMIC DNA]</scope>
    <source>
        <tissue evidence="18">Whole organism</tissue>
    </source>
</reference>
<dbReference type="SUPFAM" id="SSF57903">
    <property type="entry name" value="FYVE/PHD zinc finger"/>
    <property type="match status" value="1"/>
</dbReference>
<dbReference type="InterPro" id="IPR047506">
    <property type="entry name" value="UBR7-like_UBR-box"/>
</dbReference>
<evidence type="ECO:0000256" key="8">
    <source>
        <dbReference type="ARBA" id="ARBA00022771"/>
    </source>
</evidence>
<evidence type="ECO:0000256" key="16">
    <source>
        <dbReference type="PROSITE-ProRule" id="PRU00508"/>
    </source>
</evidence>
<keyword evidence="5" id="KW-0597">Phosphoprotein</keyword>
<evidence type="ECO:0000256" key="5">
    <source>
        <dbReference type="ARBA" id="ARBA00022553"/>
    </source>
</evidence>
<dbReference type="GO" id="GO:0008270">
    <property type="term" value="F:zinc ion binding"/>
    <property type="evidence" value="ECO:0007669"/>
    <property type="project" value="UniProtKB-KW"/>
</dbReference>
<keyword evidence="19" id="KW-1185">Reference proteome</keyword>
<evidence type="ECO:0000256" key="13">
    <source>
        <dbReference type="ARBA" id="ARBA00071060"/>
    </source>
</evidence>
<dbReference type="GO" id="GO:0005737">
    <property type="term" value="C:cytoplasm"/>
    <property type="evidence" value="ECO:0007669"/>
    <property type="project" value="TreeGrafter"/>
</dbReference>
<accession>A0A067QVV1</accession>
<sequence length="392" mass="44646">MAESSTSGMTSTSKEESIEEETNVITMIDVLKEEQDLEDDAKAVLGASDDQNCTYSRGYVKRQALYACMTCTPLSDDGLKAGGICLACSYYCHEGHELIELYTKRNFRCDCGNSRFANSKCNLEPNKSAVNELNTYNHNFSGVYCTCGRPYPDPEDVIDDEMIQCVLCEDWFHGRHLGSNVPALHDYGEMVCGSCMDKHTFLWQYKKEMPTEDCVMKMEVCSGTVKDVKDLNEVTLDDFKNNTIKADERGCLLKGLKPDVEHGAVFFSEGWRKCLCRCESCKAMYETHSLSFLMDEEDTVQAYEEQGKARGEGGQPSSRYEQGLKALSSLDRVKQVEAIEEYNNMKIQLKEYLQKFAENKKVVREEDIREFFSGMEARKKQRVEVQVPYFCH</sequence>
<dbReference type="eggNOG" id="KOG2752">
    <property type="taxonomic scope" value="Eukaryota"/>
</dbReference>
<dbReference type="FunFam" id="3.30.40.10:FF:000183">
    <property type="entry name" value="putative E3 ubiquitin-protein ligase UBR7"/>
    <property type="match status" value="1"/>
</dbReference>
<dbReference type="InParanoid" id="A0A067QVV1"/>
<protein>
    <recommendedName>
        <fullName evidence="13">Putative E3 ubiquitin-protein ligase UBR7</fullName>
        <ecNumber evidence="3">2.3.2.27</ecNumber>
    </recommendedName>
    <alternativeName>
        <fullName evidence="14">N-recognin-7</fullName>
    </alternativeName>
    <alternativeName>
        <fullName evidence="15">RING-type E3 ubiquitin transferase UBR7</fullName>
    </alternativeName>
</protein>
<evidence type="ECO:0000313" key="18">
    <source>
        <dbReference type="EMBL" id="KDR14370.1"/>
    </source>
</evidence>
<evidence type="ECO:0000256" key="9">
    <source>
        <dbReference type="ARBA" id="ARBA00022786"/>
    </source>
</evidence>
<dbReference type="InterPro" id="IPR003126">
    <property type="entry name" value="Znf_UBR"/>
</dbReference>
<dbReference type="PANTHER" id="PTHR13513:SF9">
    <property type="entry name" value="E3 UBIQUITIN-PROTEIN LIGASE UBR7-RELATED"/>
    <property type="match status" value="1"/>
</dbReference>
<dbReference type="EMBL" id="KK852886">
    <property type="protein sequence ID" value="KDR14370.1"/>
    <property type="molecule type" value="Genomic_DNA"/>
</dbReference>
<dbReference type="STRING" id="136037.A0A067QVV1"/>
<evidence type="ECO:0000313" key="19">
    <source>
        <dbReference type="Proteomes" id="UP000027135"/>
    </source>
</evidence>
<keyword evidence="10" id="KW-0862">Zinc</keyword>
<evidence type="ECO:0000256" key="10">
    <source>
        <dbReference type="ARBA" id="ARBA00022833"/>
    </source>
</evidence>
<organism evidence="18 19">
    <name type="scientific">Zootermopsis nevadensis</name>
    <name type="common">Dampwood termite</name>
    <dbReference type="NCBI Taxonomy" id="136037"/>
    <lineage>
        <taxon>Eukaryota</taxon>
        <taxon>Metazoa</taxon>
        <taxon>Ecdysozoa</taxon>
        <taxon>Arthropoda</taxon>
        <taxon>Hexapoda</taxon>
        <taxon>Insecta</taxon>
        <taxon>Pterygota</taxon>
        <taxon>Neoptera</taxon>
        <taxon>Polyneoptera</taxon>
        <taxon>Dictyoptera</taxon>
        <taxon>Blattodea</taxon>
        <taxon>Blattoidea</taxon>
        <taxon>Termitoidae</taxon>
        <taxon>Termopsidae</taxon>
        <taxon>Zootermopsis</taxon>
    </lineage>
</organism>
<dbReference type="AlphaFoldDB" id="A0A067QVV1"/>
<dbReference type="FunCoup" id="A0A067QVV1">
    <property type="interactions" value="2173"/>
</dbReference>
<keyword evidence="11" id="KW-0832">Ubl conjugation</keyword>
<dbReference type="Pfam" id="PF02207">
    <property type="entry name" value="zf-UBR"/>
    <property type="match status" value="1"/>
</dbReference>
<keyword evidence="4" id="KW-1017">Isopeptide bond</keyword>
<evidence type="ECO:0000256" key="4">
    <source>
        <dbReference type="ARBA" id="ARBA00022499"/>
    </source>
</evidence>
<evidence type="ECO:0000259" key="17">
    <source>
        <dbReference type="PROSITE" id="PS51157"/>
    </source>
</evidence>
<proteinExistence type="predicted"/>
<keyword evidence="6" id="KW-0808">Transferase</keyword>
<comment type="function">
    <text evidence="12">E3 ubiquitin-protein ligase which is a component of the N-end rule pathway. Recognizes and binds to proteins bearing specific N-terminal residues that are destabilizing according to the N-end rule, leading to their ubiquitination and subsequent degradation.</text>
</comment>
<dbReference type="GO" id="GO:0061630">
    <property type="term" value="F:ubiquitin protein ligase activity"/>
    <property type="evidence" value="ECO:0007669"/>
    <property type="project" value="UniProtKB-EC"/>
</dbReference>